<keyword evidence="4 10" id="KW-0812">Transmembrane</keyword>
<dbReference type="Gene3D" id="3.40.50.300">
    <property type="entry name" value="P-loop containing nucleotide triphosphate hydrolases"/>
    <property type="match status" value="1"/>
</dbReference>
<feature type="transmembrane region" description="Helical" evidence="10">
    <location>
        <begin position="280"/>
        <end position="298"/>
    </location>
</feature>
<organism evidence="13 14">
    <name type="scientific">Paenibacillus mucilaginosus (strain KNP414)</name>
    <dbReference type="NCBI Taxonomy" id="1036673"/>
    <lineage>
        <taxon>Bacteria</taxon>
        <taxon>Bacillati</taxon>
        <taxon>Bacillota</taxon>
        <taxon>Bacilli</taxon>
        <taxon>Bacillales</taxon>
        <taxon>Paenibacillaceae</taxon>
        <taxon>Paenibacillus</taxon>
    </lineage>
</organism>
<dbReference type="InterPro" id="IPR036640">
    <property type="entry name" value="ABC1_TM_sf"/>
</dbReference>
<dbReference type="HOGENOM" id="CLU_000604_84_3_9"/>
<dbReference type="PROSITE" id="PS50929">
    <property type="entry name" value="ABC_TM1F"/>
    <property type="match status" value="1"/>
</dbReference>
<dbReference type="PANTHER" id="PTHR43394">
    <property type="entry name" value="ATP-DEPENDENT PERMEASE MDL1, MITOCHONDRIAL"/>
    <property type="match status" value="1"/>
</dbReference>
<feature type="domain" description="ABC transmembrane type-1" evidence="12">
    <location>
        <begin position="19"/>
        <end position="300"/>
    </location>
</feature>
<feature type="region of interest" description="Disordered" evidence="9">
    <location>
        <begin position="312"/>
        <end position="344"/>
    </location>
</feature>
<evidence type="ECO:0000259" key="11">
    <source>
        <dbReference type="PROSITE" id="PS50893"/>
    </source>
</evidence>
<evidence type="ECO:0000313" key="14">
    <source>
        <dbReference type="Proteomes" id="UP000006620"/>
    </source>
</evidence>
<evidence type="ECO:0000313" key="13">
    <source>
        <dbReference type="EMBL" id="AEI45676.1"/>
    </source>
</evidence>
<dbReference type="CDD" id="cd18548">
    <property type="entry name" value="ABC_6TM_Tm287_like"/>
    <property type="match status" value="1"/>
</dbReference>
<dbReference type="InterPro" id="IPR011527">
    <property type="entry name" value="ABC1_TM_dom"/>
</dbReference>
<dbReference type="EMBL" id="CP002869">
    <property type="protein sequence ID" value="AEI45676.1"/>
    <property type="molecule type" value="Genomic_DNA"/>
</dbReference>
<feature type="transmembrane region" description="Helical" evidence="10">
    <location>
        <begin position="157"/>
        <end position="175"/>
    </location>
</feature>
<keyword evidence="5" id="KW-0547">Nucleotide-binding</keyword>
<dbReference type="PROSITE" id="PS00211">
    <property type="entry name" value="ABC_TRANSPORTER_1"/>
    <property type="match status" value="1"/>
</dbReference>
<protein>
    <recommendedName>
        <fullName evidence="15">ABC transporter related protein</fullName>
    </recommendedName>
</protein>
<dbReference type="GO" id="GO:0016887">
    <property type="term" value="F:ATP hydrolysis activity"/>
    <property type="evidence" value="ECO:0007669"/>
    <property type="project" value="InterPro"/>
</dbReference>
<reference evidence="13 14" key="2">
    <citation type="journal article" date="2013" name="Genome Announc.">
        <title>Genome Sequence of Growth-Improving Paenibacillus mucilaginosus Strain KNP414.</title>
        <authorList>
            <person name="Lu J.J."/>
            <person name="Wang J.F."/>
            <person name="Hu X.F."/>
        </authorList>
    </citation>
    <scope>NUCLEOTIDE SEQUENCE [LARGE SCALE GENOMIC DNA]</scope>
    <source>
        <strain evidence="13 14">KNP414</strain>
    </source>
</reference>
<dbReference type="InterPro" id="IPR017871">
    <property type="entry name" value="ABC_transporter-like_CS"/>
</dbReference>
<evidence type="ECO:0000256" key="1">
    <source>
        <dbReference type="ARBA" id="ARBA00004651"/>
    </source>
</evidence>
<feature type="compositionally biased region" description="Basic and acidic residues" evidence="9">
    <location>
        <begin position="329"/>
        <end position="343"/>
    </location>
</feature>
<keyword evidence="7 10" id="KW-1133">Transmembrane helix</keyword>
<feature type="transmembrane region" description="Helical" evidence="10">
    <location>
        <begin position="54"/>
        <end position="78"/>
    </location>
</feature>
<evidence type="ECO:0000256" key="8">
    <source>
        <dbReference type="ARBA" id="ARBA00023136"/>
    </source>
</evidence>
<dbReference type="Gene3D" id="1.20.1560.10">
    <property type="entry name" value="ABC transporter type 1, transmembrane domain"/>
    <property type="match status" value="1"/>
</dbReference>
<feature type="transmembrane region" description="Helical" evidence="10">
    <location>
        <begin position="127"/>
        <end position="151"/>
    </location>
</feature>
<dbReference type="SUPFAM" id="SSF90123">
    <property type="entry name" value="ABC transporter transmembrane region"/>
    <property type="match status" value="1"/>
</dbReference>
<evidence type="ECO:0000256" key="6">
    <source>
        <dbReference type="ARBA" id="ARBA00022840"/>
    </source>
</evidence>
<dbReference type="PATRIC" id="fig|1036673.3.peg.6682"/>
<dbReference type="KEGG" id="pms:KNP414_07166"/>
<evidence type="ECO:0000256" key="3">
    <source>
        <dbReference type="ARBA" id="ARBA00022475"/>
    </source>
</evidence>
<evidence type="ECO:0000256" key="5">
    <source>
        <dbReference type="ARBA" id="ARBA00022741"/>
    </source>
</evidence>
<dbReference type="RefSeq" id="WP_013920817.1">
    <property type="nucleotide sequence ID" value="NC_015690.1"/>
</dbReference>
<evidence type="ECO:0008006" key="15">
    <source>
        <dbReference type="Google" id="ProtNLM"/>
    </source>
</evidence>
<dbReference type="InterPro" id="IPR027417">
    <property type="entry name" value="P-loop_NTPase"/>
</dbReference>
<reference evidence="14" key="1">
    <citation type="submission" date="2011-06" db="EMBL/GenBank/DDBJ databases">
        <title>Complete genome sequence of Paenibacillus mucilaginosus KNP414.</title>
        <authorList>
            <person name="Wang J."/>
            <person name="Hu S."/>
            <person name="Hu X."/>
            <person name="Zhang B."/>
            <person name="Dong D."/>
            <person name="Zhang S."/>
            <person name="Zhao K."/>
            <person name="Wu D."/>
        </authorList>
    </citation>
    <scope>NUCLEOTIDE SEQUENCE [LARGE SCALE GENOMIC DNA]</scope>
    <source>
        <strain evidence="14">KNP414</strain>
    </source>
</reference>
<evidence type="ECO:0000256" key="2">
    <source>
        <dbReference type="ARBA" id="ARBA00022448"/>
    </source>
</evidence>
<dbReference type="Pfam" id="PF00005">
    <property type="entry name" value="ABC_tran"/>
    <property type="match status" value="1"/>
</dbReference>
<feature type="transmembrane region" description="Helical" evidence="10">
    <location>
        <begin position="21"/>
        <end position="42"/>
    </location>
</feature>
<feature type="domain" description="ABC transporter" evidence="11">
    <location>
        <begin position="350"/>
        <end position="583"/>
    </location>
</feature>
<dbReference type="PANTHER" id="PTHR43394:SF1">
    <property type="entry name" value="ATP-BINDING CASSETTE SUB-FAMILY B MEMBER 10, MITOCHONDRIAL"/>
    <property type="match status" value="1"/>
</dbReference>
<keyword evidence="3" id="KW-1003">Cell membrane</keyword>
<dbReference type="GO" id="GO:0015421">
    <property type="term" value="F:ABC-type oligopeptide transporter activity"/>
    <property type="evidence" value="ECO:0007669"/>
    <property type="project" value="TreeGrafter"/>
</dbReference>
<sequence length="593" mass="64673">MEVRTVFRFLQPYRRSMTAAIILMLVELVVELWHPLLLARMIDEGIVPHDFGQVLKWGGLMIGLALLGFISGIINTFYAADASQGFAHDIRQAMFTRLQTVSYAAFGRFPASTLITRLTSDVTQTQLAVFLGLRVFLRSPLVMIGALVLAVSVNAKLALLLLVVTPLLIVLLGLAMKRGFLLFRAVQERLDRMNGTLLENLKGIRLIRAFVRGEYEKGRFAEANSDLAAKTTAALRLSETMIPCVLLVMNLSVLVLLWVGSAEIGRGTVNVGEVVAVVNYATRITGAFGIISMMITSLSRARAAVTRMEEVLRTEERPEAVPDNGADQGPREGREPGSADAREPVTAGAVEFDGVTFRYPGTAAPVLESLTFRVGAGQLAVILGATGSGKTSLLQLVPRLYEAEGGAIRIDGEDVHRYDPESLRRAIGYVPQEALLFGGSVRENLGWGREDASLEEMEEAARRAQIHQTIADMPEGYDTIIGQKGSTLSGGQKQRLSIARALLRRPKLLLLDDCTSALDARTEARLLGELRAMSCTILLVTQKITAAQQADTILLLEDGKLLAQGSHEELLENSDLYRSIVQSQAREERVGHA</sequence>
<dbReference type="SUPFAM" id="SSF52540">
    <property type="entry name" value="P-loop containing nucleoside triphosphate hydrolases"/>
    <property type="match status" value="1"/>
</dbReference>
<gene>
    <name evidence="13" type="ordered locus">KNP414_07166</name>
</gene>
<name>F8FM50_PAEMK</name>
<accession>F8FM50</accession>
<dbReference type="GO" id="GO:0005524">
    <property type="term" value="F:ATP binding"/>
    <property type="evidence" value="ECO:0007669"/>
    <property type="project" value="UniProtKB-KW"/>
</dbReference>
<dbReference type="InterPro" id="IPR039421">
    <property type="entry name" value="Type_1_exporter"/>
</dbReference>
<feature type="transmembrane region" description="Helical" evidence="10">
    <location>
        <begin position="240"/>
        <end position="260"/>
    </location>
</feature>
<dbReference type="InterPro" id="IPR003593">
    <property type="entry name" value="AAA+_ATPase"/>
</dbReference>
<evidence type="ECO:0000256" key="9">
    <source>
        <dbReference type="SAM" id="MobiDB-lite"/>
    </source>
</evidence>
<keyword evidence="6" id="KW-0067">ATP-binding</keyword>
<evidence type="ECO:0000259" key="12">
    <source>
        <dbReference type="PROSITE" id="PS50929"/>
    </source>
</evidence>
<dbReference type="SMART" id="SM00382">
    <property type="entry name" value="AAA"/>
    <property type="match status" value="1"/>
</dbReference>
<dbReference type="AlphaFoldDB" id="F8FM50"/>
<dbReference type="PROSITE" id="PS50893">
    <property type="entry name" value="ABC_TRANSPORTER_2"/>
    <property type="match status" value="1"/>
</dbReference>
<dbReference type="FunFam" id="3.40.50.300:FF:000221">
    <property type="entry name" value="Multidrug ABC transporter ATP-binding protein"/>
    <property type="match status" value="1"/>
</dbReference>
<dbReference type="InterPro" id="IPR003439">
    <property type="entry name" value="ABC_transporter-like_ATP-bd"/>
</dbReference>
<evidence type="ECO:0000256" key="7">
    <source>
        <dbReference type="ARBA" id="ARBA00022989"/>
    </source>
</evidence>
<proteinExistence type="predicted"/>
<comment type="subcellular location">
    <subcellularLocation>
        <location evidence="1">Cell membrane</location>
        <topology evidence="1">Multi-pass membrane protein</topology>
    </subcellularLocation>
</comment>
<keyword evidence="8 10" id="KW-0472">Membrane</keyword>
<dbReference type="GO" id="GO:0005886">
    <property type="term" value="C:plasma membrane"/>
    <property type="evidence" value="ECO:0007669"/>
    <property type="project" value="UniProtKB-SubCell"/>
</dbReference>
<evidence type="ECO:0000256" key="10">
    <source>
        <dbReference type="SAM" id="Phobius"/>
    </source>
</evidence>
<dbReference type="Proteomes" id="UP000006620">
    <property type="component" value="Chromosome"/>
</dbReference>
<dbReference type="Pfam" id="PF00664">
    <property type="entry name" value="ABC_membrane"/>
    <property type="match status" value="1"/>
</dbReference>
<evidence type="ECO:0000256" key="4">
    <source>
        <dbReference type="ARBA" id="ARBA00022692"/>
    </source>
</evidence>
<keyword evidence="2" id="KW-0813">Transport</keyword>